<accession>A0A382ZCF6</accession>
<name>A0A382ZCF6_9ZZZZ</name>
<organism evidence="1">
    <name type="scientific">marine metagenome</name>
    <dbReference type="NCBI Taxonomy" id="408172"/>
    <lineage>
        <taxon>unclassified sequences</taxon>
        <taxon>metagenomes</taxon>
        <taxon>ecological metagenomes</taxon>
    </lineage>
</organism>
<proteinExistence type="predicted"/>
<evidence type="ECO:0000313" key="1">
    <source>
        <dbReference type="EMBL" id="SVD92899.1"/>
    </source>
</evidence>
<gene>
    <name evidence="1" type="ORF">METZ01_LOCUS445753</name>
</gene>
<reference evidence="1" key="1">
    <citation type="submission" date="2018-05" db="EMBL/GenBank/DDBJ databases">
        <authorList>
            <person name="Lanie J.A."/>
            <person name="Ng W.-L."/>
            <person name="Kazmierczak K.M."/>
            <person name="Andrzejewski T.M."/>
            <person name="Davidsen T.M."/>
            <person name="Wayne K.J."/>
            <person name="Tettelin H."/>
            <person name="Glass J.I."/>
            <person name="Rusch D."/>
            <person name="Podicherti R."/>
            <person name="Tsui H.-C.T."/>
            <person name="Winkler M.E."/>
        </authorList>
    </citation>
    <scope>NUCLEOTIDE SEQUENCE</scope>
</reference>
<dbReference type="AlphaFoldDB" id="A0A382ZCF6"/>
<dbReference type="EMBL" id="UINC01182596">
    <property type="protein sequence ID" value="SVD92899.1"/>
    <property type="molecule type" value="Genomic_DNA"/>
</dbReference>
<sequence>MDLETKLITLSSRYLPKRSDVSITVTVDKDNQTPEIYERKNTTTRRFYFDMAELNMPRRSTGGIGVDVSVEIKRGRL</sequence>
<protein>
    <submittedName>
        <fullName evidence="1">Uncharacterized protein</fullName>
    </submittedName>
</protein>